<gene>
    <name evidence="7" type="ORF">DXH95_07655</name>
</gene>
<evidence type="ECO:0000259" key="6">
    <source>
        <dbReference type="Pfam" id="PF05199"/>
    </source>
</evidence>
<organism evidence="7 8">
    <name type="scientific">Sphingorhabdus pulchriflava</name>
    <dbReference type="NCBI Taxonomy" id="2292257"/>
    <lineage>
        <taxon>Bacteria</taxon>
        <taxon>Pseudomonadati</taxon>
        <taxon>Pseudomonadota</taxon>
        <taxon>Alphaproteobacteria</taxon>
        <taxon>Sphingomonadales</taxon>
        <taxon>Sphingomonadaceae</taxon>
        <taxon>Sphingorhabdus</taxon>
    </lineage>
</organism>
<evidence type="ECO:0000313" key="7">
    <source>
        <dbReference type="EMBL" id="RDV07232.1"/>
    </source>
</evidence>
<comment type="cofactor">
    <cofactor evidence="1">
        <name>FAD</name>
        <dbReference type="ChEBI" id="CHEBI:57692"/>
    </cofactor>
</comment>
<keyword evidence="3" id="KW-0285">Flavoprotein</keyword>
<dbReference type="SUPFAM" id="SSF51905">
    <property type="entry name" value="FAD/NAD(P)-binding domain"/>
    <property type="match status" value="1"/>
</dbReference>
<comment type="similarity">
    <text evidence="2">Belongs to the GMC oxidoreductase family.</text>
</comment>
<evidence type="ECO:0000256" key="4">
    <source>
        <dbReference type="ARBA" id="ARBA00022827"/>
    </source>
</evidence>
<keyword evidence="5" id="KW-0560">Oxidoreductase</keyword>
<dbReference type="InterPro" id="IPR051473">
    <property type="entry name" value="P2Ox-like"/>
</dbReference>
<dbReference type="PANTHER" id="PTHR42784:SF1">
    <property type="entry name" value="PYRANOSE 2-OXIDASE"/>
    <property type="match status" value="1"/>
</dbReference>
<protein>
    <submittedName>
        <fullName evidence="7">GMC family oxidoreductase</fullName>
    </submittedName>
</protein>
<evidence type="ECO:0000256" key="1">
    <source>
        <dbReference type="ARBA" id="ARBA00001974"/>
    </source>
</evidence>
<dbReference type="InterPro" id="IPR036188">
    <property type="entry name" value="FAD/NAD-bd_sf"/>
</dbReference>
<dbReference type="RefSeq" id="WP_115548778.1">
    <property type="nucleotide sequence ID" value="NZ_QRGP01000001.1"/>
</dbReference>
<keyword evidence="8" id="KW-1185">Reference proteome</keyword>
<dbReference type="Pfam" id="PF13450">
    <property type="entry name" value="NAD_binding_8"/>
    <property type="match status" value="1"/>
</dbReference>
<feature type="domain" description="Glucose-methanol-choline oxidoreductase C-terminal" evidence="6">
    <location>
        <begin position="432"/>
        <end position="558"/>
    </location>
</feature>
<dbReference type="EMBL" id="QRGP01000001">
    <property type="protein sequence ID" value="RDV07232.1"/>
    <property type="molecule type" value="Genomic_DNA"/>
</dbReference>
<evidence type="ECO:0000313" key="8">
    <source>
        <dbReference type="Proteomes" id="UP000263833"/>
    </source>
</evidence>
<dbReference type="AlphaFoldDB" id="A0A371BI05"/>
<proteinExistence type="inferred from homology"/>
<dbReference type="GO" id="GO:0016614">
    <property type="term" value="F:oxidoreductase activity, acting on CH-OH group of donors"/>
    <property type="evidence" value="ECO:0007669"/>
    <property type="project" value="InterPro"/>
</dbReference>
<name>A0A371BI05_9SPHN</name>
<dbReference type="Pfam" id="PF05199">
    <property type="entry name" value="GMC_oxred_C"/>
    <property type="match status" value="1"/>
</dbReference>
<dbReference type="Proteomes" id="UP000263833">
    <property type="component" value="Unassembled WGS sequence"/>
</dbReference>
<reference evidence="8" key="1">
    <citation type="submission" date="2018-08" db="EMBL/GenBank/DDBJ databases">
        <authorList>
            <person name="Kim S.-J."/>
            <person name="Jung G.-Y."/>
        </authorList>
    </citation>
    <scope>NUCLEOTIDE SEQUENCE [LARGE SCALE GENOMIC DNA]</scope>
    <source>
        <strain evidence="8">GY_G</strain>
    </source>
</reference>
<evidence type="ECO:0000256" key="5">
    <source>
        <dbReference type="ARBA" id="ARBA00023002"/>
    </source>
</evidence>
<dbReference type="InterPro" id="IPR007867">
    <property type="entry name" value="GMC_OxRtase_C"/>
</dbReference>
<dbReference type="Gene3D" id="3.50.50.60">
    <property type="entry name" value="FAD/NAD(P)-binding domain"/>
    <property type="match status" value="2"/>
</dbReference>
<sequence>MTVTRLSGRDGGATIEADLVIVGGGPVGLAIADRCARKGIDVLLLESGLEQQDQAHEALNEVLAADDMQHPDLAAHRTGFHGGQALLWNAQRQAYGVRCRGLGGSTQAWAGKVAPFDKIDFAKRDWIPDSGWPIGREELNASLDQARELLGLCPAAPEPRFSEAGLRSCYWQFARSRTDRLDVMRFGRDFAPGLPPKVRVLLDATVTRLGFDPVSQIANELEVASLSGASVIIKPRRVVLAAGAIENARLMLVSNDVEPGGIGNHHDLVGRYLIDHAGIRLGEVKGSKNIVQLARTFGFYGQSHTGRSHMFMHGLTLSPEVQEQDGLLNAAIYFAPLRAVDDPFDALKRLLRRQSGAKFHDVVAVMKGIGFIARGMGTRMLTSPHIPQWSKDMIVGSAIRFAPNLVADEFASGGIPHKLTGLGIEAITETAPNRDNRIMLAEKLDPLGIRRAAAHWRTGAIEARTIRTLAVRLNRAFGAAGYAAPDLADWASDDNCPLPDPVDLAHMMGTTRMANDPENGVVDSNCRVFGTNNLYIAGGSVCPTGGHANPTWMFLALALRLADHLATGQSRSNATVLCKTSAFT</sequence>
<accession>A0A371BI05</accession>
<keyword evidence="4" id="KW-0274">FAD</keyword>
<comment type="caution">
    <text evidence="7">The sequence shown here is derived from an EMBL/GenBank/DDBJ whole genome shotgun (WGS) entry which is preliminary data.</text>
</comment>
<dbReference type="OrthoDB" id="9798604at2"/>
<dbReference type="PANTHER" id="PTHR42784">
    <property type="entry name" value="PYRANOSE 2-OXIDASE"/>
    <property type="match status" value="1"/>
</dbReference>
<evidence type="ECO:0000256" key="2">
    <source>
        <dbReference type="ARBA" id="ARBA00010790"/>
    </source>
</evidence>
<evidence type="ECO:0000256" key="3">
    <source>
        <dbReference type="ARBA" id="ARBA00022630"/>
    </source>
</evidence>